<dbReference type="EMBL" id="JAEQBW010000002">
    <property type="protein sequence ID" value="MBK6264581.1"/>
    <property type="molecule type" value="Genomic_DNA"/>
</dbReference>
<protein>
    <submittedName>
        <fullName evidence="1">Carboxypeptidase-like regulatory domain-containing protein</fullName>
    </submittedName>
</protein>
<accession>A0A935C6Q9</accession>
<keyword evidence="1" id="KW-0645">Protease</keyword>
<organism evidence="1 2">
    <name type="scientific">Marivirga aurantiaca</name>
    <dbReference type="NCBI Taxonomy" id="2802615"/>
    <lineage>
        <taxon>Bacteria</taxon>
        <taxon>Pseudomonadati</taxon>
        <taxon>Bacteroidota</taxon>
        <taxon>Cytophagia</taxon>
        <taxon>Cytophagales</taxon>
        <taxon>Marivirgaceae</taxon>
        <taxon>Marivirga</taxon>
    </lineage>
</organism>
<keyword evidence="2" id="KW-1185">Reference proteome</keyword>
<dbReference type="SUPFAM" id="SSF49464">
    <property type="entry name" value="Carboxypeptidase regulatory domain-like"/>
    <property type="match status" value="1"/>
</dbReference>
<gene>
    <name evidence="1" type="ORF">JKA74_05980</name>
</gene>
<dbReference type="AlphaFoldDB" id="A0A935C6Q9"/>
<dbReference type="Pfam" id="PF13715">
    <property type="entry name" value="CarbopepD_reg_2"/>
    <property type="match status" value="1"/>
</dbReference>
<comment type="caution">
    <text evidence="1">The sequence shown here is derived from an EMBL/GenBank/DDBJ whole genome shotgun (WGS) entry which is preliminary data.</text>
</comment>
<keyword evidence="1" id="KW-0121">Carboxypeptidase</keyword>
<name>A0A935C6Q9_9BACT</name>
<evidence type="ECO:0000313" key="1">
    <source>
        <dbReference type="EMBL" id="MBK6264581.1"/>
    </source>
</evidence>
<proteinExistence type="predicted"/>
<sequence>MKIIITTILTSLTLLCFGQEPHPGTYFTTKKDIGFESDIFQFQEDGTFSYIFFTCTGTGFGKGIYEVVSGDSLQLQFTDCLKCEENIQIESEEKLAEDSLEINLTIREWTDDSELAGVNVYFPSERKGTVSNENGQATFKTNITSENRTLRIQFIGYDPIDLEVPANTSRLTGNVYLTWHWIYDSSDIKTYKILKWTRSKLKLKRYPDWSITYDKVNDQKTDELIKSRMGETRYELYINKIKTPANDTYE</sequence>
<reference evidence="1" key="1">
    <citation type="submission" date="2021-01" db="EMBL/GenBank/DDBJ databases">
        <title>Marivirga aurantiaca sp. nov., isolated from intertidal surface sediments.</title>
        <authorList>
            <person name="Zhang M."/>
        </authorList>
    </citation>
    <scope>NUCLEOTIDE SEQUENCE</scope>
    <source>
        <strain evidence="1">S37H4</strain>
    </source>
</reference>
<dbReference type="InterPro" id="IPR008969">
    <property type="entry name" value="CarboxyPept-like_regulatory"/>
</dbReference>
<evidence type="ECO:0000313" key="2">
    <source>
        <dbReference type="Proteomes" id="UP000611723"/>
    </source>
</evidence>
<dbReference type="RefSeq" id="WP_201430271.1">
    <property type="nucleotide sequence ID" value="NZ_JAEQBW010000002.1"/>
</dbReference>
<keyword evidence="1" id="KW-0378">Hydrolase</keyword>
<dbReference type="GO" id="GO:0004180">
    <property type="term" value="F:carboxypeptidase activity"/>
    <property type="evidence" value="ECO:0007669"/>
    <property type="project" value="UniProtKB-KW"/>
</dbReference>
<dbReference type="Proteomes" id="UP000611723">
    <property type="component" value="Unassembled WGS sequence"/>
</dbReference>